<organism evidence="1 2">
    <name type="scientific">Rapidithrix thailandica</name>
    <dbReference type="NCBI Taxonomy" id="413964"/>
    <lineage>
        <taxon>Bacteria</taxon>
        <taxon>Pseudomonadati</taxon>
        <taxon>Bacteroidota</taxon>
        <taxon>Cytophagia</taxon>
        <taxon>Cytophagales</taxon>
        <taxon>Flammeovirgaceae</taxon>
        <taxon>Rapidithrix</taxon>
    </lineage>
</organism>
<reference evidence="1 2" key="1">
    <citation type="submission" date="2024-04" db="EMBL/GenBank/DDBJ databases">
        <title>Novel genus in family Flammeovirgaceae.</title>
        <authorList>
            <person name="Nguyen T.H."/>
            <person name="Vuong T.Q."/>
            <person name="Le H."/>
            <person name="Kim S.-G."/>
        </authorList>
    </citation>
    <scope>NUCLEOTIDE SEQUENCE [LARGE SCALE GENOMIC DNA]</scope>
    <source>
        <strain evidence="1 2">JCM 23209</strain>
    </source>
</reference>
<keyword evidence="1" id="KW-0378">Hydrolase</keyword>
<dbReference type="AlphaFoldDB" id="A0AAW9SMD4"/>
<dbReference type="Proteomes" id="UP001403385">
    <property type="component" value="Unassembled WGS sequence"/>
</dbReference>
<protein>
    <submittedName>
        <fullName evidence="1">Carboxypeptidase-like regulatory domain-containing protein</fullName>
    </submittedName>
</protein>
<name>A0AAW9SMD4_9BACT</name>
<proteinExistence type="predicted"/>
<comment type="caution">
    <text evidence="1">The sequence shown here is derived from an EMBL/GenBank/DDBJ whole genome shotgun (WGS) entry which is preliminary data.</text>
</comment>
<keyword evidence="1" id="KW-0645">Protease</keyword>
<dbReference type="Pfam" id="PF13715">
    <property type="entry name" value="CarbopepD_reg_2"/>
    <property type="match status" value="1"/>
</dbReference>
<dbReference type="GO" id="GO:0004180">
    <property type="term" value="F:carboxypeptidase activity"/>
    <property type="evidence" value="ECO:0007669"/>
    <property type="project" value="UniProtKB-KW"/>
</dbReference>
<dbReference type="SUPFAM" id="SSF49464">
    <property type="entry name" value="Carboxypeptidase regulatory domain-like"/>
    <property type="match status" value="1"/>
</dbReference>
<dbReference type="RefSeq" id="WP_346824692.1">
    <property type="nucleotide sequence ID" value="NZ_JBDKWZ010000030.1"/>
</dbReference>
<dbReference type="InterPro" id="IPR008969">
    <property type="entry name" value="CarboxyPept-like_regulatory"/>
</dbReference>
<evidence type="ECO:0000313" key="2">
    <source>
        <dbReference type="Proteomes" id="UP001403385"/>
    </source>
</evidence>
<dbReference type="EMBL" id="JBDKWZ010000030">
    <property type="protein sequence ID" value="MEN7551916.1"/>
    <property type="molecule type" value="Genomic_DNA"/>
</dbReference>
<accession>A0AAW9SMD4</accession>
<keyword evidence="1" id="KW-0121">Carboxypeptidase</keyword>
<evidence type="ECO:0000313" key="1">
    <source>
        <dbReference type="EMBL" id="MEN7551916.1"/>
    </source>
</evidence>
<gene>
    <name evidence="1" type="ORF">AAG747_28640</name>
</gene>
<keyword evidence="2" id="KW-1185">Reference proteome</keyword>
<sequence length="252" mass="28702">MENPTFNKLNLSKLKICNQYWEEMEPTEGGRICTKCSNLIRDFRGKSDLEIALTYINSEGPVCGLYSEEQLKNKNVNKARIQNNWWKSAFLALATLFTSENTLASDAPTQPQIELLHSENARLGEQVVKGKNKQVSVSDSVEIQGKVTDATDMMPIYGIMIVVKETNIHTFTDVDGKYTIQIPNSLWNQGDAALVFTFIGYAQKELTVGPSHSYIHDVSLSRQMELTEFVVSTKRPPLHKRVWRWLTKPFRK</sequence>
<dbReference type="Gene3D" id="2.60.40.1120">
    <property type="entry name" value="Carboxypeptidase-like, regulatory domain"/>
    <property type="match status" value="1"/>
</dbReference>